<dbReference type="GO" id="GO:0006813">
    <property type="term" value="P:potassium ion transport"/>
    <property type="evidence" value="ECO:0007669"/>
    <property type="project" value="UniProtKB-KW"/>
</dbReference>
<feature type="transmembrane region" description="Helical" evidence="12">
    <location>
        <begin position="333"/>
        <end position="352"/>
    </location>
</feature>
<feature type="transmembrane region" description="Helical" evidence="12">
    <location>
        <begin position="109"/>
        <end position="129"/>
    </location>
</feature>
<evidence type="ECO:0000256" key="5">
    <source>
        <dbReference type="ARBA" id="ARBA00022538"/>
    </source>
</evidence>
<keyword evidence="8 12" id="KW-1133">Transmembrane helix</keyword>
<evidence type="ECO:0000256" key="8">
    <source>
        <dbReference type="ARBA" id="ARBA00022989"/>
    </source>
</evidence>
<evidence type="ECO:0000259" key="13">
    <source>
        <dbReference type="Pfam" id="PF00999"/>
    </source>
</evidence>
<dbReference type="InterPro" id="IPR050794">
    <property type="entry name" value="CPA2_transporter"/>
</dbReference>
<dbReference type="PANTHER" id="PTHR32468:SF164">
    <property type="entry name" value="OS05G0485000 PROTEIN"/>
    <property type="match status" value="1"/>
</dbReference>
<keyword evidence="5" id="KW-0633">Potassium transport</keyword>
<keyword evidence="4" id="KW-0813">Transport</keyword>
<comment type="similarity">
    <text evidence="11">Belongs to the monovalent cation:proton antiporter 2 (CPA2) transporter (TC 2.A.37) family. CHX (TC 2.A.37.4) subfamily.</text>
</comment>
<feature type="domain" description="Cation/H+ exchanger transmembrane" evidence="13">
    <location>
        <begin position="56"/>
        <end position="444"/>
    </location>
</feature>
<dbReference type="GO" id="GO:0016020">
    <property type="term" value="C:membrane"/>
    <property type="evidence" value="ECO:0007669"/>
    <property type="project" value="UniProtKB-SubCell"/>
</dbReference>
<feature type="domain" description="Cation/H(+) antiporter central" evidence="14">
    <location>
        <begin position="503"/>
        <end position="645"/>
    </location>
</feature>
<feature type="transmembrane region" description="Helical" evidence="12">
    <location>
        <begin position="45"/>
        <end position="64"/>
    </location>
</feature>
<organism evidence="16 17">
    <name type="scientific">Zostera marina</name>
    <name type="common">Eelgrass</name>
    <dbReference type="NCBI Taxonomy" id="29655"/>
    <lineage>
        <taxon>Eukaryota</taxon>
        <taxon>Viridiplantae</taxon>
        <taxon>Streptophyta</taxon>
        <taxon>Embryophyta</taxon>
        <taxon>Tracheophyta</taxon>
        <taxon>Spermatophyta</taxon>
        <taxon>Magnoliopsida</taxon>
        <taxon>Liliopsida</taxon>
        <taxon>Zosteraceae</taxon>
        <taxon>Zostera</taxon>
    </lineage>
</organism>
<proteinExistence type="inferred from homology"/>
<feature type="transmembrane region" description="Helical" evidence="12">
    <location>
        <begin position="213"/>
        <end position="236"/>
    </location>
</feature>
<dbReference type="AlphaFoldDB" id="A0A0K9PYZ6"/>
<dbReference type="OMA" id="EKEIMIC"/>
<name>A0A0K9PYZ6_ZOSMR</name>
<dbReference type="GO" id="GO:0015297">
    <property type="term" value="F:antiporter activity"/>
    <property type="evidence" value="ECO:0007669"/>
    <property type="project" value="InterPro"/>
</dbReference>
<dbReference type="InterPro" id="IPR057290">
    <property type="entry name" value="CHX17_C"/>
</dbReference>
<evidence type="ECO:0000256" key="3">
    <source>
        <dbReference type="ARBA" id="ARBA00004141"/>
    </source>
</evidence>
<sequence length="863" mass="95782">MNSLNLEAESSGRRGENVEKEIMICNSQMMINTNGMWRGENPLEYTLPILVFQSILIILVTRTLSIALSRLRQPRFIAEVVGGIVIGPSGMGMIPNYMNTLFPPRSLPVLETLAGLGLIYFMFIIGLQVDLGDVNRAGKKVWVVSAASIFIPFIIAVIAFYAFYYALNEKMDQRKNTGSYLVLICASISVTAYPVLARILAELKLLHTDIGKLAMSAAILNDSIAWILLTVANALVGAHRFFFAPIAIIFSAVVLVLVLYYTVRPIVSYFVSKTKEGEEIDENLLQAILMSVMVFGILADWIGIHAVFGAFVVGVVIPNGPVVAVLMERMDDFVTGFLLPLFFVIVGVKVDLRSLDSPHIYMFLIILLLVVSGVKIGSMVVATTFFGLPTHTGLSLGILMNTKGIMELIVLYIAFDKKVLYTQSYSTMIMMSIVMTTIVTPLSFMVLRSSRRLMIHDKRRTIHRAKPNTEIRMVACIHNTRNVPSIISLLEISYPTKRSPIFVHTVHLVQLKGHESAMLIVNDNQQDYSNKTRRASGVVPQGNLNRIQAQSDQIIKSFESYDMYAAGVSVHPLTIVSPYTTMHEDVCHLAEDKHVALLVLPFHKHHTVDGGMETTNIGIQTFNRNMLDNSPCSVGILVDRGIGGTVGFTDNGLHTIHHVVMLFIGGPDDREALAYASRVIDHPTINLTVIRFVNAAINYKNNPIIHDSSSDHPSSPDYAYLSSRGSSDLKVMPENEKEKEEAQAQVLDDECIKEFKAKSMNRDSVFYTENPVTNGEEMLESIRNMKNMNDLFIVGRGETKNSDLTSGLTDWTENPELGVIGDLLSSEDFTVTVSVLVIQQYKGIMSLASTDNKQHFERGENET</sequence>
<feature type="transmembrane region" description="Helical" evidence="12">
    <location>
        <begin position="394"/>
        <end position="415"/>
    </location>
</feature>
<evidence type="ECO:0000256" key="1">
    <source>
        <dbReference type="ARBA" id="ARBA00003198"/>
    </source>
</evidence>
<evidence type="ECO:0000259" key="15">
    <source>
        <dbReference type="Pfam" id="PF23259"/>
    </source>
</evidence>
<feature type="domain" description="Cation/H(+) antiporter C-terminal" evidence="15">
    <location>
        <begin position="743"/>
        <end position="843"/>
    </location>
</feature>
<keyword evidence="9" id="KW-0406">Ion transport</keyword>
<dbReference type="Proteomes" id="UP000036987">
    <property type="component" value="Unassembled WGS sequence"/>
</dbReference>
<keyword evidence="17" id="KW-1185">Reference proteome</keyword>
<feature type="transmembrane region" description="Helical" evidence="12">
    <location>
        <begin position="179"/>
        <end position="201"/>
    </location>
</feature>
<dbReference type="OrthoDB" id="2687058at2759"/>
<dbReference type="InterPro" id="IPR006153">
    <property type="entry name" value="Cation/H_exchanger_TM"/>
</dbReference>
<dbReference type="PANTHER" id="PTHR32468">
    <property type="entry name" value="CATION/H + ANTIPORTER"/>
    <property type="match status" value="1"/>
</dbReference>
<evidence type="ECO:0000256" key="4">
    <source>
        <dbReference type="ARBA" id="ARBA00022448"/>
    </source>
</evidence>
<evidence type="ECO:0000256" key="2">
    <source>
        <dbReference type="ARBA" id="ARBA00004119"/>
    </source>
</evidence>
<comment type="caution">
    <text evidence="16">The sequence shown here is derived from an EMBL/GenBank/DDBJ whole genome shotgun (WGS) entry which is preliminary data.</text>
</comment>
<feature type="transmembrane region" description="Helical" evidence="12">
    <location>
        <begin position="141"/>
        <end position="167"/>
    </location>
</feature>
<dbReference type="EMBL" id="LFYR01000405">
    <property type="protein sequence ID" value="KMZ74134.1"/>
    <property type="molecule type" value="Genomic_DNA"/>
</dbReference>
<evidence type="ECO:0000256" key="12">
    <source>
        <dbReference type="SAM" id="Phobius"/>
    </source>
</evidence>
<dbReference type="InterPro" id="IPR057291">
    <property type="entry name" value="CHX17_2nd"/>
</dbReference>
<feature type="transmembrane region" description="Helical" evidence="12">
    <location>
        <begin position="76"/>
        <end position="97"/>
    </location>
</feature>
<comment type="subcellular location">
    <subcellularLocation>
        <location evidence="3">Membrane</location>
        <topology evidence="3">Multi-pass membrane protein</topology>
    </subcellularLocation>
    <subcellularLocation>
        <location evidence="2">Plastid</location>
        <location evidence="2">Chloroplast envelope</location>
    </subcellularLocation>
</comment>
<dbReference type="Pfam" id="PF23256">
    <property type="entry name" value="CHX17_2nd"/>
    <property type="match status" value="1"/>
</dbReference>
<evidence type="ECO:0000256" key="11">
    <source>
        <dbReference type="ARBA" id="ARBA00038341"/>
    </source>
</evidence>
<dbReference type="GO" id="GO:0012505">
    <property type="term" value="C:endomembrane system"/>
    <property type="evidence" value="ECO:0000318"/>
    <property type="project" value="GO_Central"/>
</dbReference>
<dbReference type="Gene3D" id="1.20.1530.20">
    <property type="match status" value="1"/>
</dbReference>
<feature type="transmembrane region" description="Helical" evidence="12">
    <location>
        <begin position="364"/>
        <end position="388"/>
    </location>
</feature>
<protein>
    <submittedName>
        <fullName evidence="16">Cation/H(+) antiporter</fullName>
    </submittedName>
</protein>
<reference evidence="17" key="1">
    <citation type="journal article" date="2016" name="Nature">
        <title>The genome of the seagrass Zostera marina reveals angiosperm adaptation to the sea.</title>
        <authorList>
            <person name="Olsen J.L."/>
            <person name="Rouze P."/>
            <person name="Verhelst B."/>
            <person name="Lin Y.-C."/>
            <person name="Bayer T."/>
            <person name="Collen J."/>
            <person name="Dattolo E."/>
            <person name="De Paoli E."/>
            <person name="Dittami S."/>
            <person name="Maumus F."/>
            <person name="Michel G."/>
            <person name="Kersting A."/>
            <person name="Lauritano C."/>
            <person name="Lohaus R."/>
            <person name="Toepel M."/>
            <person name="Tonon T."/>
            <person name="Vanneste K."/>
            <person name="Amirebrahimi M."/>
            <person name="Brakel J."/>
            <person name="Bostroem C."/>
            <person name="Chovatia M."/>
            <person name="Grimwood J."/>
            <person name="Jenkins J.W."/>
            <person name="Jueterbock A."/>
            <person name="Mraz A."/>
            <person name="Stam W.T."/>
            <person name="Tice H."/>
            <person name="Bornberg-Bauer E."/>
            <person name="Green P.J."/>
            <person name="Pearson G.A."/>
            <person name="Procaccini G."/>
            <person name="Duarte C.M."/>
            <person name="Schmutz J."/>
            <person name="Reusch T.B.H."/>
            <person name="Van de Peer Y."/>
        </authorList>
    </citation>
    <scope>NUCLEOTIDE SEQUENCE [LARGE SCALE GENOMIC DNA]</scope>
    <source>
        <strain evidence="17">cv. Finnish</strain>
    </source>
</reference>
<accession>A0A0K9PYZ6</accession>
<comment type="function">
    <text evidence="1">May function as sodium-coupled metabolite transporter across the chloroplast envelope.</text>
</comment>
<evidence type="ECO:0000256" key="9">
    <source>
        <dbReference type="ARBA" id="ARBA00023065"/>
    </source>
</evidence>
<dbReference type="GO" id="GO:0098662">
    <property type="term" value="P:inorganic cation transmembrane transport"/>
    <property type="evidence" value="ECO:0000318"/>
    <property type="project" value="GO_Central"/>
</dbReference>
<gene>
    <name evidence="16" type="ORF">ZOSMA_134G00020</name>
</gene>
<evidence type="ECO:0000256" key="10">
    <source>
        <dbReference type="ARBA" id="ARBA00023136"/>
    </source>
</evidence>
<dbReference type="GO" id="GO:0009941">
    <property type="term" value="C:chloroplast envelope"/>
    <property type="evidence" value="ECO:0007669"/>
    <property type="project" value="UniProtKB-SubCell"/>
</dbReference>
<dbReference type="GO" id="GO:0006885">
    <property type="term" value="P:regulation of pH"/>
    <property type="evidence" value="ECO:0000318"/>
    <property type="project" value="GO_Central"/>
</dbReference>
<keyword evidence="7" id="KW-0630">Potassium</keyword>
<feature type="transmembrane region" description="Helical" evidence="12">
    <location>
        <begin position="242"/>
        <end position="263"/>
    </location>
</feature>
<dbReference type="Pfam" id="PF00999">
    <property type="entry name" value="Na_H_Exchanger"/>
    <property type="match status" value="1"/>
</dbReference>
<evidence type="ECO:0000313" key="16">
    <source>
        <dbReference type="EMBL" id="KMZ74134.1"/>
    </source>
</evidence>
<evidence type="ECO:0000256" key="6">
    <source>
        <dbReference type="ARBA" id="ARBA00022692"/>
    </source>
</evidence>
<evidence type="ECO:0000259" key="14">
    <source>
        <dbReference type="Pfam" id="PF23256"/>
    </source>
</evidence>
<evidence type="ECO:0000313" key="17">
    <source>
        <dbReference type="Proteomes" id="UP000036987"/>
    </source>
</evidence>
<keyword evidence="10 12" id="KW-0472">Membrane</keyword>
<dbReference type="Pfam" id="PF23259">
    <property type="entry name" value="CHX17_C"/>
    <property type="match status" value="1"/>
</dbReference>
<keyword evidence="6 12" id="KW-0812">Transmembrane</keyword>
<feature type="transmembrane region" description="Helical" evidence="12">
    <location>
        <begin position="427"/>
        <end position="447"/>
    </location>
</feature>
<evidence type="ECO:0000256" key="7">
    <source>
        <dbReference type="ARBA" id="ARBA00022958"/>
    </source>
</evidence>
<dbReference type="InterPro" id="IPR038770">
    <property type="entry name" value="Na+/solute_symporter_sf"/>
</dbReference>
<dbReference type="GO" id="GO:1902600">
    <property type="term" value="P:proton transmembrane transport"/>
    <property type="evidence" value="ECO:0007669"/>
    <property type="project" value="InterPro"/>
</dbReference>
<feature type="transmembrane region" description="Helical" evidence="12">
    <location>
        <begin position="284"/>
        <end position="313"/>
    </location>
</feature>